<dbReference type="AlphaFoldDB" id="A0A0G0UBR6"/>
<keyword evidence="1" id="KW-1133">Transmembrane helix</keyword>
<reference evidence="3 4" key="1">
    <citation type="journal article" date="2015" name="Nature">
        <title>rRNA introns, odd ribosomes, and small enigmatic genomes across a large radiation of phyla.</title>
        <authorList>
            <person name="Brown C.T."/>
            <person name="Hug L.A."/>
            <person name="Thomas B.C."/>
            <person name="Sharon I."/>
            <person name="Castelle C.J."/>
            <person name="Singh A."/>
            <person name="Wilkins M.J."/>
            <person name="Williams K.H."/>
            <person name="Banfield J.F."/>
        </authorList>
    </citation>
    <scope>NUCLEOTIDE SEQUENCE [LARGE SCALE GENOMIC DNA]</scope>
</reference>
<keyword evidence="1" id="KW-0472">Membrane</keyword>
<protein>
    <submittedName>
        <fullName evidence="3">Uncharacterized protein</fullName>
    </submittedName>
</protein>
<keyword evidence="1" id="KW-0812">Transmembrane</keyword>
<proteinExistence type="predicted"/>
<feature type="transmembrane region" description="Helical" evidence="1">
    <location>
        <begin position="139"/>
        <end position="160"/>
    </location>
</feature>
<name>A0A0G0UBR6_9BACT</name>
<keyword evidence="2" id="KW-0732">Signal</keyword>
<organism evidence="3 4">
    <name type="scientific">Candidatus Curtissbacteria bacterium GW2011_GWA1_41_11</name>
    <dbReference type="NCBI Taxonomy" id="1618409"/>
    <lineage>
        <taxon>Bacteria</taxon>
        <taxon>Candidatus Curtissiibacteriota</taxon>
    </lineage>
</organism>
<feature type="transmembrane region" description="Helical" evidence="1">
    <location>
        <begin position="103"/>
        <end position="127"/>
    </location>
</feature>
<sequence>MKRLGLIISLFLLVLTVPHAVEAACCTGRGCNPSNLPPFACAPSHCDTQAECDAKLTPAQSGGTGSSFDPFAKCGGGASGEIDTAIGCIPTDFTLLFKKFFDLGIGIAGGTAFLLILFGGFQILTSAGNPEQLAAGRELVTSAITGLLMIIFSVFLLQLIGVDILGIPGFTK</sequence>
<feature type="signal peptide" evidence="2">
    <location>
        <begin position="1"/>
        <end position="23"/>
    </location>
</feature>
<evidence type="ECO:0000313" key="3">
    <source>
        <dbReference type="EMBL" id="KKR86424.1"/>
    </source>
</evidence>
<feature type="chain" id="PRO_5002534606" evidence="2">
    <location>
        <begin position="24"/>
        <end position="172"/>
    </location>
</feature>
<dbReference type="Pfam" id="PF18895">
    <property type="entry name" value="T4SS_pilin"/>
    <property type="match status" value="1"/>
</dbReference>
<dbReference type="Proteomes" id="UP000034854">
    <property type="component" value="Unassembled WGS sequence"/>
</dbReference>
<evidence type="ECO:0000256" key="2">
    <source>
        <dbReference type="SAM" id="SignalP"/>
    </source>
</evidence>
<dbReference type="InterPro" id="IPR043993">
    <property type="entry name" value="T4SS_pilin"/>
</dbReference>
<evidence type="ECO:0000313" key="4">
    <source>
        <dbReference type="Proteomes" id="UP000034854"/>
    </source>
</evidence>
<evidence type="ECO:0000256" key="1">
    <source>
        <dbReference type="SAM" id="Phobius"/>
    </source>
</evidence>
<gene>
    <name evidence="3" type="ORF">UU34_C0015G0019</name>
</gene>
<dbReference type="EMBL" id="LCAG01000015">
    <property type="protein sequence ID" value="KKR86424.1"/>
    <property type="molecule type" value="Genomic_DNA"/>
</dbReference>
<accession>A0A0G0UBR6</accession>
<comment type="caution">
    <text evidence="3">The sequence shown here is derived from an EMBL/GenBank/DDBJ whole genome shotgun (WGS) entry which is preliminary data.</text>
</comment>